<dbReference type="OrthoDB" id="5817279at2"/>
<accession>A0A2T3NX46</accession>
<dbReference type="AlphaFoldDB" id="A0A2T3NX46"/>
<evidence type="ECO:0000313" key="2">
    <source>
        <dbReference type="Proteomes" id="UP000241771"/>
    </source>
</evidence>
<reference evidence="1 2" key="1">
    <citation type="submission" date="2018-01" db="EMBL/GenBank/DDBJ databases">
        <title>Whole genome sequencing of Histamine producing bacteria.</title>
        <authorList>
            <person name="Butler K."/>
        </authorList>
    </citation>
    <scope>NUCLEOTIDE SEQUENCE [LARGE SCALE GENOMIC DNA]</scope>
    <source>
        <strain evidence="1 2">DSM 100436</strain>
    </source>
</reference>
<sequence>MLCPDCKQPMVKTNTNDNHCVDINCPPERTHCPKCASDNTQIISKSISDATVACGDCSEEWIISRS</sequence>
<evidence type="ECO:0000313" key="1">
    <source>
        <dbReference type="EMBL" id="PSW20836.1"/>
    </source>
</evidence>
<keyword evidence="2" id="KW-1185">Reference proteome</keyword>
<organism evidence="1 2">
    <name type="scientific">Photobacterium sanctipauli</name>
    <dbReference type="NCBI Taxonomy" id="1342794"/>
    <lineage>
        <taxon>Bacteria</taxon>
        <taxon>Pseudomonadati</taxon>
        <taxon>Pseudomonadota</taxon>
        <taxon>Gammaproteobacteria</taxon>
        <taxon>Vibrionales</taxon>
        <taxon>Vibrionaceae</taxon>
        <taxon>Photobacterium</taxon>
    </lineage>
</organism>
<comment type="caution">
    <text evidence="1">The sequence shown here is derived from an EMBL/GenBank/DDBJ whole genome shotgun (WGS) entry which is preliminary data.</text>
</comment>
<gene>
    <name evidence="1" type="ORF">C9I98_08345</name>
</gene>
<dbReference type="RefSeq" id="WP_036821322.1">
    <property type="nucleotide sequence ID" value="NZ_JGVO01000325.1"/>
</dbReference>
<dbReference type="Proteomes" id="UP000241771">
    <property type="component" value="Unassembled WGS sequence"/>
</dbReference>
<proteinExistence type="predicted"/>
<dbReference type="EMBL" id="PYMA01000003">
    <property type="protein sequence ID" value="PSW20836.1"/>
    <property type="molecule type" value="Genomic_DNA"/>
</dbReference>
<protein>
    <submittedName>
        <fullName evidence="1">Uncharacterized protein</fullName>
    </submittedName>
</protein>
<name>A0A2T3NX46_9GAMM</name>